<organism evidence="3 4">
    <name type="scientific">Nocardioides zeae</name>
    <dbReference type="NCBI Taxonomy" id="1457234"/>
    <lineage>
        <taxon>Bacteria</taxon>
        <taxon>Bacillati</taxon>
        <taxon>Actinomycetota</taxon>
        <taxon>Actinomycetes</taxon>
        <taxon>Propionibacteriales</taxon>
        <taxon>Nocardioidaceae</taxon>
        <taxon>Nocardioides</taxon>
    </lineage>
</organism>
<dbReference type="PANTHER" id="PTHR43606:SF2">
    <property type="entry name" value="ALKALINE PHOSPHATASE FAMILY PROTEIN (AFU_ORTHOLOGUE AFUA_5G03860)"/>
    <property type="match status" value="1"/>
</dbReference>
<dbReference type="GO" id="GO:0004035">
    <property type="term" value="F:alkaline phosphatase activity"/>
    <property type="evidence" value="ECO:0007669"/>
    <property type="project" value="UniProtKB-EC"/>
</dbReference>
<sequence>MHDVSTVHLAVHLSVARVAGARRPRGVGSGAVHPSRRTVLGAGAVLAPALALPALPASAAARPDARPTAAARTPLADPFTLGVASGDPAPDGFVAWTRLATEPLAADGAGGMASRRFPVRWEVAQDAGFRHVVRRGTVSVGPESGHAVHVELTGLRAGREYWYRFALGPHRSPVGRAVTAPAPWALPRELRMAFASCSNYPVGFFTAYRHLADEQPDLVLHLGDYQYEGAANPAHLRPHAGPETTTLAGYRQRLAQYKTDPDLQAAHAAAPWLVVWDDHEVDNNYAAGVPEKPAEQGGFLERRAAAYRAYYENMPLRRTSVPRGPGLQLFRRVTWGRLASFHMLDTRQYRSDQAQGDGWKERGGGYDDPARTLTGRAQERWLLDGFARSHAHWDVLGQQVFFGGRRNAQGARETVSMDSWDGYPASRERIQRGWVDAGVRNPVVLTGDVHTHWAGDLYLDYDAQDAPIGSELVTTSITSGGNGYDEPSGSHPWFYDNPNLKFWNSLRGYVSTTITPDALTADFRCVPAVTTPGADVFTRRSYVIEDRVRGLQQVADTPLAGAGPGIATRRARPSDAQIVEDTIREETGS</sequence>
<dbReference type="InterPro" id="IPR006311">
    <property type="entry name" value="TAT_signal"/>
</dbReference>
<dbReference type="AlphaFoldDB" id="A0AAJ1U3S8"/>
<dbReference type="InterPro" id="IPR032093">
    <property type="entry name" value="PhoD_N"/>
</dbReference>
<dbReference type="InterPro" id="IPR018946">
    <property type="entry name" value="PhoD-like_MPP"/>
</dbReference>
<reference evidence="3" key="1">
    <citation type="submission" date="2023-07" db="EMBL/GenBank/DDBJ databases">
        <title>Functional and genomic diversity of the sorghum phyllosphere microbiome.</title>
        <authorList>
            <person name="Shade A."/>
        </authorList>
    </citation>
    <scope>NUCLEOTIDE SEQUENCE</scope>
    <source>
        <strain evidence="3">SORGH_AS_1067</strain>
    </source>
</reference>
<name>A0AAJ1U3S8_9ACTN</name>
<evidence type="ECO:0000313" key="4">
    <source>
        <dbReference type="Proteomes" id="UP001239215"/>
    </source>
</evidence>
<dbReference type="Gene3D" id="2.60.40.380">
    <property type="entry name" value="Purple acid phosphatase-like, N-terminal"/>
    <property type="match status" value="1"/>
</dbReference>
<dbReference type="InterPro" id="IPR029052">
    <property type="entry name" value="Metallo-depent_PP-like"/>
</dbReference>
<feature type="domain" description="PhoD-like phosphatase metallophosphatase" evidence="1">
    <location>
        <begin position="192"/>
        <end position="523"/>
    </location>
</feature>
<evidence type="ECO:0000313" key="3">
    <source>
        <dbReference type="EMBL" id="MDQ1105048.1"/>
    </source>
</evidence>
<dbReference type="Pfam" id="PF09423">
    <property type="entry name" value="PhoD"/>
    <property type="match status" value="1"/>
</dbReference>
<evidence type="ECO:0000259" key="2">
    <source>
        <dbReference type="Pfam" id="PF16655"/>
    </source>
</evidence>
<dbReference type="PROSITE" id="PS51318">
    <property type="entry name" value="TAT"/>
    <property type="match status" value="1"/>
</dbReference>
<dbReference type="CDD" id="cd07389">
    <property type="entry name" value="MPP_PhoD"/>
    <property type="match status" value="1"/>
</dbReference>
<dbReference type="InterPro" id="IPR052900">
    <property type="entry name" value="Phospholipid_Metab_Enz"/>
</dbReference>
<dbReference type="Pfam" id="PF16655">
    <property type="entry name" value="PhoD_N"/>
    <property type="match status" value="1"/>
</dbReference>
<dbReference type="EC" id="3.1.3.1" evidence="3"/>
<comment type="caution">
    <text evidence="3">The sequence shown here is derived from an EMBL/GenBank/DDBJ whole genome shotgun (WGS) entry which is preliminary data.</text>
</comment>
<dbReference type="EMBL" id="JAUTAN010000001">
    <property type="protein sequence ID" value="MDQ1105048.1"/>
    <property type="molecule type" value="Genomic_DNA"/>
</dbReference>
<protein>
    <submittedName>
        <fullName evidence="3">Alkaline phosphatase D</fullName>
        <ecNumber evidence="3">3.1.3.1</ecNumber>
    </submittedName>
</protein>
<keyword evidence="3" id="KW-0378">Hydrolase</keyword>
<feature type="domain" description="Phospholipase D N-terminal" evidence="2">
    <location>
        <begin position="81"/>
        <end position="179"/>
    </location>
</feature>
<dbReference type="PANTHER" id="PTHR43606">
    <property type="entry name" value="PHOSPHATASE, PUTATIVE (AFU_ORTHOLOGUE AFUA_6G08710)-RELATED"/>
    <property type="match status" value="1"/>
</dbReference>
<dbReference type="SUPFAM" id="SSF56300">
    <property type="entry name" value="Metallo-dependent phosphatases"/>
    <property type="match status" value="1"/>
</dbReference>
<evidence type="ECO:0000259" key="1">
    <source>
        <dbReference type="Pfam" id="PF09423"/>
    </source>
</evidence>
<dbReference type="Proteomes" id="UP001239215">
    <property type="component" value="Unassembled WGS sequence"/>
</dbReference>
<accession>A0AAJ1U3S8</accession>
<dbReference type="Gene3D" id="3.60.21.70">
    <property type="entry name" value="PhoD-like phosphatase"/>
    <property type="match status" value="1"/>
</dbReference>
<proteinExistence type="predicted"/>
<gene>
    <name evidence="3" type="ORF">QE405_002332</name>
</gene>
<dbReference type="InterPro" id="IPR038607">
    <property type="entry name" value="PhoD-like_sf"/>
</dbReference>